<comment type="similarity">
    <text evidence="4 15">Belongs to the purine/pyrimidine phosphoribosyltransferase family.</text>
</comment>
<proteinExistence type="inferred from homology"/>
<dbReference type="GO" id="GO:0006166">
    <property type="term" value="P:purine ribonucleoside salvage"/>
    <property type="evidence" value="ECO:0007669"/>
    <property type="project" value="UniProtKB-KW"/>
</dbReference>
<dbReference type="GO" id="GO:0006178">
    <property type="term" value="P:guanine salvage"/>
    <property type="evidence" value="ECO:0007669"/>
    <property type="project" value="TreeGrafter"/>
</dbReference>
<dbReference type="UniPathway" id="UPA00591">
    <property type="reaction ID" value="UER00648"/>
</dbReference>
<evidence type="ECO:0000256" key="1">
    <source>
        <dbReference type="ARBA" id="ARBA00001946"/>
    </source>
</evidence>
<dbReference type="NCBIfam" id="TIGR01203">
    <property type="entry name" value="HGPRTase"/>
    <property type="match status" value="1"/>
</dbReference>
<dbReference type="GO" id="GO:0000287">
    <property type="term" value="F:magnesium ion binding"/>
    <property type="evidence" value="ECO:0007669"/>
    <property type="project" value="TreeGrafter"/>
</dbReference>
<evidence type="ECO:0000256" key="6">
    <source>
        <dbReference type="ARBA" id="ARBA00022490"/>
    </source>
</evidence>
<dbReference type="SUPFAM" id="SSF53271">
    <property type="entry name" value="PRTase-like"/>
    <property type="match status" value="1"/>
</dbReference>
<dbReference type="EC" id="2.4.2.8" evidence="5 15"/>
<dbReference type="Gene3D" id="3.40.50.2020">
    <property type="match status" value="1"/>
</dbReference>
<comment type="caution">
    <text evidence="17">The sequence shown here is derived from an EMBL/GenBank/DDBJ whole genome shotgun (WGS) entry which is preliminary data.</text>
</comment>
<dbReference type="EMBL" id="DSTU01000004">
    <property type="protein sequence ID" value="HFJ53509.1"/>
    <property type="molecule type" value="Genomic_DNA"/>
</dbReference>
<evidence type="ECO:0000256" key="10">
    <source>
        <dbReference type="ARBA" id="ARBA00022726"/>
    </source>
</evidence>
<evidence type="ECO:0000256" key="11">
    <source>
        <dbReference type="ARBA" id="ARBA00022741"/>
    </source>
</evidence>
<evidence type="ECO:0000256" key="12">
    <source>
        <dbReference type="ARBA" id="ARBA00022842"/>
    </source>
</evidence>
<keyword evidence="7 15" id="KW-0328">Glycosyltransferase</keyword>
<dbReference type="InterPro" id="IPR005904">
    <property type="entry name" value="Hxn_phspho_trans"/>
</dbReference>
<sequence>MANNTPALDQTRVRVLISADEVAKRVRELAEQISADYAGRTPLVVGILKGSWIFLADLVRQLTVPVYIDFLTVSSYGASTKSSGIVKIVMDLKCPLEGRDVLVVEDILDSGLTLRYIMRHLELRKPKSLKLCVLMDKPARRQVEIKPDYLGFTVPDKFVVGYGADFAEAFRNLPYIGYIEVPGK</sequence>
<dbReference type="CDD" id="cd06223">
    <property type="entry name" value="PRTases_typeI"/>
    <property type="match status" value="1"/>
</dbReference>
<dbReference type="GO" id="GO:0052657">
    <property type="term" value="F:guanine phosphoribosyltransferase activity"/>
    <property type="evidence" value="ECO:0007669"/>
    <property type="project" value="UniProtKB-ARBA"/>
</dbReference>
<evidence type="ECO:0000256" key="3">
    <source>
        <dbReference type="ARBA" id="ARBA00004669"/>
    </source>
</evidence>
<evidence type="ECO:0000256" key="7">
    <source>
        <dbReference type="ARBA" id="ARBA00022676"/>
    </source>
</evidence>
<dbReference type="FunFam" id="3.40.50.2020:FF:000006">
    <property type="entry name" value="Hypoxanthine phosphoribosyltransferase"/>
    <property type="match status" value="1"/>
</dbReference>
<keyword evidence="10 15" id="KW-0660">Purine salvage</keyword>
<evidence type="ECO:0000313" key="18">
    <source>
        <dbReference type="EMBL" id="HFJ53509.1"/>
    </source>
</evidence>
<dbReference type="GO" id="GO:0005829">
    <property type="term" value="C:cytosol"/>
    <property type="evidence" value="ECO:0007669"/>
    <property type="project" value="TreeGrafter"/>
</dbReference>
<dbReference type="Pfam" id="PF00156">
    <property type="entry name" value="Pribosyltran"/>
    <property type="match status" value="1"/>
</dbReference>
<comment type="catalytic activity">
    <reaction evidence="13">
        <text>GMP + diphosphate = guanine + 5-phospho-alpha-D-ribose 1-diphosphate</text>
        <dbReference type="Rhea" id="RHEA:25424"/>
        <dbReference type="ChEBI" id="CHEBI:16235"/>
        <dbReference type="ChEBI" id="CHEBI:33019"/>
        <dbReference type="ChEBI" id="CHEBI:58017"/>
        <dbReference type="ChEBI" id="CHEBI:58115"/>
        <dbReference type="EC" id="2.4.2.8"/>
    </reaction>
    <physiologicalReaction direction="right-to-left" evidence="13">
        <dbReference type="Rhea" id="RHEA:25426"/>
    </physiologicalReaction>
</comment>
<dbReference type="PANTHER" id="PTHR43340">
    <property type="entry name" value="HYPOXANTHINE-GUANINE PHOSPHORIBOSYLTRANSFERASE"/>
    <property type="match status" value="1"/>
</dbReference>
<evidence type="ECO:0000256" key="13">
    <source>
        <dbReference type="ARBA" id="ARBA00048811"/>
    </source>
</evidence>
<evidence type="ECO:0000256" key="15">
    <source>
        <dbReference type="RuleBase" id="RU364099"/>
    </source>
</evidence>
<dbReference type="GO" id="GO:0004422">
    <property type="term" value="F:hypoxanthine phosphoribosyltransferase activity"/>
    <property type="evidence" value="ECO:0007669"/>
    <property type="project" value="InterPro"/>
</dbReference>
<evidence type="ECO:0000256" key="2">
    <source>
        <dbReference type="ARBA" id="ARBA00004496"/>
    </source>
</evidence>
<keyword evidence="8 15" id="KW-0808">Transferase</keyword>
<dbReference type="EMBL" id="DSLG01000008">
    <property type="protein sequence ID" value="HEA87670.1"/>
    <property type="molecule type" value="Genomic_DNA"/>
</dbReference>
<name>A0A7C1SNY6_UNCW3</name>
<evidence type="ECO:0000256" key="8">
    <source>
        <dbReference type="ARBA" id="ARBA00022679"/>
    </source>
</evidence>
<keyword evidence="12 15" id="KW-0460">Magnesium</keyword>
<comment type="cofactor">
    <cofactor evidence="1 15">
        <name>Mg(2+)</name>
        <dbReference type="ChEBI" id="CHEBI:18420"/>
    </cofactor>
</comment>
<evidence type="ECO:0000256" key="9">
    <source>
        <dbReference type="ARBA" id="ARBA00022723"/>
    </source>
</evidence>
<reference evidence="17" key="1">
    <citation type="journal article" date="2020" name="mSystems">
        <title>Genome- and Community-Level Interaction Insights into Carbon Utilization and Element Cycling Functions of Hydrothermarchaeota in Hydrothermal Sediment.</title>
        <authorList>
            <person name="Zhou Z."/>
            <person name="Liu Y."/>
            <person name="Xu W."/>
            <person name="Pan J."/>
            <person name="Luo Z.H."/>
            <person name="Li M."/>
        </authorList>
    </citation>
    <scope>NUCLEOTIDE SEQUENCE [LARGE SCALE GENOMIC DNA]</scope>
    <source>
        <strain evidence="17">SpSt-265</strain>
        <strain evidence="18">SpSt-465</strain>
    </source>
</reference>
<dbReference type="GO" id="GO:0046100">
    <property type="term" value="P:hypoxanthine metabolic process"/>
    <property type="evidence" value="ECO:0007669"/>
    <property type="project" value="TreeGrafter"/>
</dbReference>
<comment type="pathway">
    <text evidence="3 15">Purine metabolism; IMP biosynthesis via salvage pathway; IMP from hypoxanthine: step 1/1.</text>
</comment>
<gene>
    <name evidence="17" type="primary">hpt</name>
    <name evidence="17" type="ORF">ENP94_06660</name>
    <name evidence="18" type="ORF">ENS16_02310</name>
</gene>
<feature type="domain" description="Phosphoribosyltransferase" evidence="16">
    <location>
        <begin position="21"/>
        <end position="166"/>
    </location>
</feature>
<dbReference type="AlphaFoldDB" id="A0A7C1SNY6"/>
<organism evidence="17">
    <name type="scientific">candidate division WOR-3 bacterium</name>
    <dbReference type="NCBI Taxonomy" id="2052148"/>
    <lineage>
        <taxon>Bacteria</taxon>
        <taxon>Bacteria division WOR-3</taxon>
    </lineage>
</organism>
<dbReference type="InterPro" id="IPR050408">
    <property type="entry name" value="HGPRT"/>
</dbReference>
<dbReference type="GO" id="GO:0032263">
    <property type="term" value="P:GMP salvage"/>
    <property type="evidence" value="ECO:0007669"/>
    <property type="project" value="TreeGrafter"/>
</dbReference>
<evidence type="ECO:0000259" key="16">
    <source>
        <dbReference type="Pfam" id="PF00156"/>
    </source>
</evidence>
<dbReference type="PANTHER" id="PTHR43340:SF1">
    <property type="entry name" value="HYPOXANTHINE PHOSPHORIBOSYLTRANSFERASE"/>
    <property type="match status" value="1"/>
</dbReference>
<keyword evidence="6 15" id="KW-0963">Cytoplasm</keyword>
<accession>A0A7C1SNY6</accession>
<protein>
    <recommendedName>
        <fullName evidence="5 15">Hypoxanthine phosphoribosyltransferase</fullName>
        <ecNumber evidence="5 15">2.4.2.8</ecNumber>
    </recommendedName>
</protein>
<dbReference type="GO" id="GO:0000166">
    <property type="term" value="F:nucleotide binding"/>
    <property type="evidence" value="ECO:0007669"/>
    <property type="project" value="UniProtKB-KW"/>
</dbReference>
<evidence type="ECO:0000256" key="5">
    <source>
        <dbReference type="ARBA" id="ARBA00011895"/>
    </source>
</evidence>
<comment type="subcellular location">
    <subcellularLocation>
        <location evidence="2 15">Cytoplasm</location>
    </subcellularLocation>
</comment>
<keyword evidence="11 15" id="KW-0547">Nucleotide-binding</keyword>
<keyword evidence="9 15" id="KW-0479">Metal-binding</keyword>
<dbReference type="InterPro" id="IPR000836">
    <property type="entry name" value="PRTase_dom"/>
</dbReference>
<comment type="catalytic activity">
    <reaction evidence="14">
        <text>IMP + diphosphate = hypoxanthine + 5-phospho-alpha-D-ribose 1-diphosphate</text>
        <dbReference type="Rhea" id="RHEA:17973"/>
        <dbReference type="ChEBI" id="CHEBI:17368"/>
        <dbReference type="ChEBI" id="CHEBI:33019"/>
        <dbReference type="ChEBI" id="CHEBI:58017"/>
        <dbReference type="ChEBI" id="CHEBI:58053"/>
        <dbReference type="EC" id="2.4.2.8"/>
    </reaction>
    <physiologicalReaction direction="right-to-left" evidence="14">
        <dbReference type="Rhea" id="RHEA:17975"/>
    </physiologicalReaction>
</comment>
<dbReference type="InterPro" id="IPR029057">
    <property type="entry name" value="PRTase-like"/>
</dbReference>
<evidence type="ECO:0000256" key="4">
    <source>
        <dbReference type="ARBA" id="ARBA00008391"/>
    </source>
</evidence>
<evidence type="ECO:0000313" key="17">
    <source>
        <dbReference type="EMBL" id="HEA87670.1"/>
    </source>
</evidence>
<evidence type="ECO:0000256" key="14">
    <source>
        <dbReference type="ARBA" id="ARBA00049402"/>
    </source>
</evidence>
<dbReference type="GO" id="GO:0032264">
    <property type="term" value="P:IMP salvage"/>
    <property type="evidence" value="ECO:0007669"/>
    <property type="project" value="UniProtKB-UniPathway"/>
</dbReference>